<evidence type="ECO:0000259" key="3">
    <source>
        <dbReference type="Pfam" id="PF02016"/>
    </source>
</evidence>
<dbReference type="Proteomes" id="UP001595969">
    <property type="component" value="Unassembled WGS sequence"/>
</dbReference>
<dbReference type="InterPro" id="IPR040921">
    <property type="entry name" value="Peptidase_S66C"/>
</dbReference>
<evidence type="ECO:0000313" key="6">
    <source>
        <dbReference type="Proteomes" id="UP001595969"/>
    </source>
</evidence>
<dbReference type="InterPro" id="IPR029062">
    <property type="entry name" value="Class_I_gatase-like"/>
</dbReference>
<protein>
    <submittedName>
        <fullName evidence="5">S66 peptidase family protein</fullName>
        <ecNumber evidence="5">3.4.-.-</ecNumber>
    </submittedName>
</protein>
<dbReference type="PANTHER" id="PTHR30237:SF4">
    <property type="entry name" value="LD-CARBOXYPEPTIDASE C-TERMINAL DOMAIN-CONTAINING PROTEIN"/>
    <property type="match status" value="1"/>
</dbReference>
<keyword evidence="6" id="KW-1185">Reference proteome</keyword>
<dbReference type="PANTHER" id="PTHR30237">
    <property type="entry name" value="MURAMOYLTETRAPEPTIDE CARBOXYPEPTIDASE"/>
    <property type="match status" value="1"/>
</dbReference>
<feature type="domain" description="LD-carboxypeptidase C-terminal" evidence="4">
    <location>
        <begin position="213"/>
        <end position="342"/>
    </location>
</feature>
<dbReference type="InterPro" id="IPR040449">
    <property type="entry name" value="Peptidase_S66_N"/>
</dbReference>
<evidence type="ECO:0000259" key="4">
    <source>
        <dbReference type="Pfam" id="PF17676"/>
    </source>
</evidence>
<dbReference type="Pfam" id="PF17676">
    <property type="entry name" value="Peptidase_S66C"/>
    <property type="match status" value="1"/>
</dbReference>
<dbReference type="Gene3D" id="3.50.30.60">
    <property type="entry name" value="LD-carboxypeptidase A C-terminal domain-like"/>
    <property type="match status" value="1"/>
</dbReference>
<comment type="caution">
    <text evidence="5">The sequence shown here is derived from an EMBL/GenBank/DDBJ whole genome shotgun (WGS) entry which is preliminary data.</text>
</comment>
<reference evidence="6" key="1">
    <citation type="journal article" date="2019" name="Int. J. Syst. Evol. Microbiol.">
        <title>The Global Catalogue of Microorganisms (GCM) 10K type strain sequencing project: providing services to taxonomists for standard genome sequencing and annotation.</title>
        <authorList>
            <consortium name="The Broad Institute Genomics Platform"/>
            <consortium name="The Broad Institute Genome Sequencing Center for Infectious Disease"/>
            <person name="Wu L."/>
            <person name="Ma J."/>
        </authorList>
    </citation>
    <scope>NUCLEOTIDE SEQUENCE [LARGE SCALE GENOMIC DNA]</scope>
    <source>
        <strain evidence="6">CGMCC 1.19032</strain>
    </source>
</reference>
<dbReference type="PIRSF" id="PIRSF028757">
    <property type="entry name" value="LD-carboxypeptidase"/>
    <property type="match status" value="1"/>
</dbReference>
<sequence length="363" mass="40757">MIKPKVWQKGDKIAIVSLSSGLLGEAFCQHNVEIGAKRLKEMGLIPVFMPHSLKGMAFVKNHPEKRATDLKAAFLDPTIKGILCAVGGEDAFLTIPYLLEDPEFIAAVKNSPKIFSGFSDTTVNHLLFYQLGLMTYYGPTFLTDLADIGPEMLPYTKKNFQRFLGIEPEQAIRASACWYEERQDFSIAAIGEKRIAHEEHNGFQWLQGEGAIEGELLGGCLESLVDLLISARFPEEKVIAEKYQLFPPDTQWQGKVIFLETSEEKPHPSAFKKMLRKLKESGIFKRANGVLFGKPQDEVFAKEYDQILVEVIANPALPIVSNINFGHAYPRTILPYGAKIEIKENGTAIHFKEEIFDYLKSTD</sequence>
<evidence type="ECO:0000313" key="5">
    <source>
        <dbReference type="EMBL" id="MFC4718519.1"/>
    </source>
</evidence>
<organism evidence="5 6">
    <name type="scientific">Enterococcus lemanii</name>
    <dbReference type="NCBI Taxonomy" id="1159752"/>
    <lineage>
        <taxon>Bacteria</taxon>
        <taxon>Bacillati</taxon>
        <taxon>Bacillota</taxon>
        <taxon>Bacilli</taxon>
        <taxon>Lactobacillales</taxon>
        <taxon>Enterococcaceae</taxon>
        <taxon>Enterococcus</taxon>
    </lineage>
</organism>
<evidence type="ECO:0000256" key="2">
    <source>
        <dbReference type="ARBA" id="ARBA00022801"/>
    </source>
</evidence>
<dbReference type="InterPro" id="IPR027478">
    <property type="entry name" value="LdcA_N"/>
</dbReference>
<name>A0ABV9MTY5_9ENTE</name>
<feature type="domain" description="LD-carboxypeptidase N-terminal" evidence="3">
    <location>
        <begin position="13"/>
        <end position="138"/>
    </location>
</feature>
<dbReference type="InterPro" id="IPR003507">
    <property type="entry name" value="S66_fam"/>
</dbReference>
<evidence type="ECO:0000256" key="1">
    <source>
        <dbReference type="ARBA" id="ARBA00010233"/>
    </source>
</evidence>
<dbReference type="Gene3D" id="3.40.50.10740">
    <property type="entry name" value="Class I glutamine amidotransferase-like"/>
    <property type="match status" value="1"/>
</dbReference>
<dbReference type="EC" id="3.4.-.-" evidence="5"/>
<dbReference type="GO" id="GO:0016787">
    <property type="term" value="F:hydrolase activity"/>
    <property type="evidence" value="ECO:0007669"/>
    <property type="project" value="UniProtKB-KW"/>
</dbReference>
<dbReference type="CDD" id="cd07062">
    <property type="entry name" value="Peptidase_S66_mccF_like"/>
    <property type="match status" value="1"/>
</dbReference>
<dbReference type="EMBL" id="JBHSGS010000010">
    <property type="protein sequence ID" value="MFC4718519.1"/>
    <property type="molecule type" value="Genomic_DNA"/>
</dbReference>
<dbReference type="InterPro" id="IPR027461">
    <property type="entry name" value="Carboxypeptidase_A_C_sf"/>
</dbReference>
<dbReference type="RefSeq" id="WP_204654017.1">
    <property type="nucleotide sequence ID" value="NZ_JAFBFD010000018.1"/>
</dbReference>
<comment type="similarity">
    <text evidence="1">Belongs to the peptidase S66 family.</text>
</comment>
<gene>
    <name evidence="5" type="ORF">ACFO5I_02000</name>
</gene>
<proteinExistence type="inferred from homology"/>
<dbReference type="SUPFAM" id="SSF141986">
    <property type="entry name" value="LD-carboxypeptidase A C-terminal domain-like"/>
    <property type="match status" value="1"/>
</dbReference>
<dbReference type="Pfam" id="PF02016">
    <property type="entry name" value="Peptidase_S66"/>
    <property type="match status" value="1"/>
</dbReference>
<dbReference type="SUPFAM" id="SSF52317">
    <property type="entry name" value="Class I glutamine amidotransferase-like"/>
    <property type="match status" value="1"/>
</dbReference>
<keyword evidence="2 5" id="KW-0378">Hydrolase</keyword>
<accession>A0ABV9MTY5</accession>